<name>A0ABR9QNI3_9BACI</name>
<protein>
    <recommendedName>
        <fullName evidence="3">Lipoprotein</fullName>
    </recommendedName>
</protein>
<dbReference type="PROSITE" id="PS51257">
    <property type="entry name" value="PROKAR_LIPOPROTEIN"/>
    <property type="match status" value="1"/>
</dbReference>
<dbReference type="RefSeq" id="WP_193539240.1">
    <property type="nucleotide sequence ID" value="NZ_JADCLJ010000024.1"/>
</dbReference>
<proteinExistence type="predicted"/>
<comment type="caution">
    <text evidence="1">The sequence shown here is derived from an EMBL/GenBank/DDBJ whole genome shotgun (WGS) entry which is preliminary data.</text>
</comment>
<keyword evidence="2" id="KW-1185">Reference proteome</keyword>
<reference evidence="1 2" key="1">
    <citation type="submission" date="2020-10" db="EMBL/GenBank/DDBJ databases">
        <title>Bacillus sp. HD4P25, an endophyte from a halophyte.</title>
        <authorList>
            <person name="Sun J.-Q."/>
        </authorList>
    </citation>
    <scope>NUCLEOTIDE SEQUENCE [LARGE SCALE GENOMIC DNA]</scope>
    <source>
        <strain evidence="1 2">YIM 93174</strain>
    </source>
</reference>
<evidence type="ECO:0008006" key="3">
    <source>
        <dbReference type="Google" id="ProtNLM"/>
    </source>
</evidence>
<evidence type="ECO:0000313" key="2">
    <source>
        <dbReference type="Proteomes" id="UP001516662"/>
    </source>
</evidence>
<evidence type="ECO:0000313" key="1">
    <source>
        <dbReference type="EMBL" id="MBE4910057.1"/>
    </source>
</evidence>
<sequence>MIKKMFCMLFLGYVFVLIFGGCVSSNISPSLKGGYQSENVNGYFVQMSFQPDNNSFMEYINNREVDKGTYEDLKNGVYKINGDIQEFEITLNNDNTFDIIVKRLNDGKPIKMKNIDDTPVHFSTKFDDIEVYKSLLED</sequence>
<dbReference type="Proteomes" id="UP001516662">
    <property type="component" value="Unassembled WGS sequence"/>
</dbReference>
<accession>A0ABR9QNI3</accession>
<gene>
    <name evidence="1" type="ORF">IMZ08_18630</name>
</gene>
<dbReference type="EMBL" id="JADCLJ010000024">
    <property type="protein sequence ID" value="MBE4910057.1"/>
    <property type="molecule type" value="Genomic_DNA"/>
</dbReference>
<organism evidence="1 2">
    <name type="scientific">Litchfieldia luteola</name>
    <dbReference type="NCBI Taxonomy" id="682179"/>
    <lineage>
        <taxon>Bacteria</taxon>
        <taxon>Bacillati</taxon>
        <taxon>Bacillota</taxon>
        <taxon>Bacilli</taxon>
        <taxon>Bacillales</taxon>
        <taxon>Bacillaceae</taxon>
        <taxon>Litchfieldia</taxon>
    </lineage>
</organism>